<name>A0ABT3BPA6_9BACT</name>
<evidence type="ECO:0000313" key="2">
    <source>
        <dbReference type="Proteomes" id="UP001207252"/>
    </source>
</evidence>
<keyword evidence="2" id="KW-1185">Reference proteome</keyword>
<dbReference type="RefSeq" id="WP_263817884.1">
    <property type="nucleotide sequence ID" value="NZ_JAOXHJ010000003.1"/>
</dbReference>
<gene>
    <name evidence="1" type="ORF">OF365_01705</name>
</gene>
<dbReference type="Proteomes" id="UP001207252">
    <property type="component" value="Unassembled WGS sequence"/>
</dbReference>
<comment type="caution">
    <text evidence="1">The sequence shown here is derived from an EMBL/GenBank/DDBJ whole genome shotgun (WGS) entry which is preliminary data.</text>
</comment>
<evidence type="ECO:0000313" key="1">
    <source>
        <dbReference type="EMBL" id="MCV3754080.1"/>
    </source>
</evidence>
<protein>
    <submittedName>
        <fullName evidence="1">Uncharacterized protein</fullName>
    </submittedName>
</protein>
<accession>A0ABT3BPA6</accession>
<dbReference type="EMBL" id="JAOXHJ010000003">
    <property type="protein sequence ID" value="MCV3754080.1"/>
    <property type="molecule type" value="Genomic_DNA"/>
</dbReference>
<sequence>MEIKKEYNQIVDNILTNPPHHHGHHHVHEYKILLQRSELKQGVITKSPVNHDEYVFNLNFVDQADQLKDGDCIYADGHDYVTLYFEE</sequence>
<proteinExistence type="predicted"/>
<reference evidence="1 2" key="1">
    <citation type="journal article" date="2020" name="Int. J. Syst. Evol. Microbiol.">
        <title>Ureaplasma miroungigenitalium sp. nov. isolated from northern elephant seals (Mirounga angustirostris) and Ureaplasma zalophigenitalium sp. nov. isolated from California sea lions (Zalophus californianus).</title>
        <authorList>
            <person name="Volokhov D.V."/>
            <person name="Gulland F.M."/>
            <person name="Gao Y."/>
            <person name="Chizhikov V.E."/>
        </authorList>
    </citation>
    <scope>NUCLEOTIDE SEQUENCE [LARGE SCALE GENOMIC DNA]</scope>
    <source>
        <strain evidence="1 2">CSL7644-GEN</strain>
    </source>
</reference>
<organism evidence="1 2">
    <name type="scientific">Ureaplasma zalophigenitalium</name>
    <dbReference type="NCBI Taxonomy" id="907723"/>
    <lineage>
        <taxon>Bacteria</taxon>
        <taxon>Bacillati</taxon>
        <taxon>Mycoplasmatota</taxon>
        <taxon>Mycoplasmoidales</taxon>
        <taxon>Mycoplasmoidaceae</taxon>
        <taxon>Ureaplasma</taxon>
    </lineage>
</organism>